<dbReference type="EMBL" id="JBHSLV010000031">
    <property type="protein sequence ID" value="MFC5394515.1"/>
    <property type="molecule type" value="Genomic_DNA"/>
</dbReference>
<accession>A0ABW0HCX7</accession>
<keyword evidence="3" id="KW-0238">DNA-binding</keyword>
<name>A0ABW0HCX7_9HYPH</name>
<keyword evidence="7" id="KW-1185">Reference proteome</keyword>
<dbReference type="Proteomes" id="UP001596104">
    <property type="component" value="Unassembled WGS sequence"/>
</dbReference>
<evidence type="ECO:0000256" key="2">
    <source>
        <dbReference type="ARBA" id="ARBA00023015"/>
    </source>
</evidence>
<keyword evidence="4" id="KW-0804">Transcription</keyword>
<dbReference type="Pfam" id="PF03466">
    <property type="entry name" value="LysR_substrate"/>
    <property type="match status" value="1"/>
</dbReference>
<evidence type="ECO:0000256" key="1">
    <source>
        <dbReference type="ARBA" id="ARBA00009437"/>
    </source>
</evidence>
<dbReference type="SUPFAM" id="SSF53850">
    <property type="entry name" value="Periplasmic binding protein-like II"/>
    <property type="match status" value="1"/>
</dbReference>
<keyword evidence="2" id="KW-0805">Transcription regulation</keyword>
<proteinExistence type="inferred from homology"/>
<evidence type="ECO:0000313" key="6">
    <source>
        <dbReference type="EMBL" id="MFC5394515.1"/>
    </source>
</evidence>
<evidence type="ECO:0000256" key="4">
    <source>
        <dbReference type="ARBA" id="ARBA00023163"/>
    </source>
</evidence>
<comment type="similarity">
    <text evidence="1">Belongs to the LysR transcriptional regulatory family.</text>
</comment>
<dbReference type="InterPro" id="IPR005119">
    <property type="entry name" value="LysR_subst-bd"/>
</dbReference>
<dbReference type="Gene3D" id="3.40.190.10">
    <property type="entry name" value="Periplasmic binding protein-like II"/>
    <property type="match status" value="2"/>
</dbReference>
<comment type="caution">
    <text evidence="6">The sequence shown here is derived from an EMBL/GenBank/DDBJ whole genome shotgun (WGS) entry which is preliminary data.</text>
</comment>
<reference evidence="7" key="1">
    <citation type="journal article" date="2019" name="Int. J. Syst. Evol. Microbiol.">
        <title>The Global Catalogue of Microorganisms (GCM) 10K type strain sequencing project: providing services to taxonomists for standard genome sequencing and annotation.</title>
        <authorList>
            <consortium name="The Broad Institute Genomics Platform"/>
            <consortium name="The Broad Institute Genome Sequencing Center for Infectious Disease"/>
            <person name="Wu L."/>
            <person name="Ma J."/>
        </authorList>
    </citation>
    <scope>NUCLEOTIDE SEQUENCE [LARGE SCALE GENOMIC DNA]</scope>
    <source>
        <strain evidence="7">CGMCC 1.16326</strain>
    </source>
</reference>
<dbReference type="PANTHER" id="PTHR30346:SF0">
    <property type="entry name" value="HCA OPERON TRANSCRIPTIONAL ACTIVATOR HCAR"/>
    <property type="match status" value="1"/>
</dbReference>
<sequence length="131" mass="14731">MRWWWSCPKGTAWQKKFLLASDLKGEPLVVGTESSWSVYRRLIFSEFHRLNVPPLISQEAPTPSAIIALVKAGLGLTIFPKSYSDNFAQSLVRCPLVGEQSAMNVICAWNRADINPALQAMLQYLPDVQPR</sequence>
<protein>
    <submittedName>
        <fullName evidence="6">LysR substrate-binding domain-containing protein</fullName>
    </submittedName>
</protein>
<evidence type="ECO:0000259" key="5">
    <source>
        <dbReference type="Pfam" id="PF03466"/>
    </source>
</evidence>
<dbReference type="RefSeq" id="WP_377009940.1">
    <property type="nucleotide sequence ID" value="NZ_JBHSLV010000031.1"/>
</dbReference>
<organism evidence="6 7">
    <name type="scientific">Bosea vestrisii</name>
    <dbReference type="NCBI Taxonomy" id="151416"/>
    <lineage>
        <taxon>Bacteria</taxon>
        <taxon>Pseudomonadati</taxon>
        <taxon>Pseudomonadota</taxon>
        <taxon>Alphaproteobacteria</taxon>
        <taxon>Hyphomicrobiales</taxon>
        <taxon>Boseaceae</taxon>
        <taxon>Bosea</taxon>
    </lineage>
</organism>
<evidence type="ECO:0000256" key="3">
    <source>
        <dbReference type="ARBA" id="ARBA00023125"/>
    </source>
</evidence>
<dbReference type="PANTHER" id="PTHR30346">
    <property type="entry name" value="TRANSCRIPTIONAL DUAL REGULATOR HCAR-RELATED"/>
    <property type="match status" value="1"/>
</dbReference>
<gene>
    <name evidence="6" type="ORF">ACFPPC_17895</name>
</gene>
<feature type="domain" description="LysR substrate-binding" evidence="5">
    <location>
        <begin position="7"/>
        <end position="127"/>
    </location>
</feature>
<evidence type="ECO:0000313" key="7">
    <source>
        <dbReference type="Proteomes" id="UP001596104"/>
    </source>
</evidence>